<proteinExistence type="predicted"/>
<dbReference type="InterPro" id="IPR003598">
    <property type="entry name" value="Ig_sub2"/>
</dbReference>
<dbReference type="InterPro" id="IPR003599">
    <property type="entry name" value="Ig_sub"/>
</dbReference>
<evidence type="ECO:0000259" key="1">
    <source>
        <dbReference type="PROSITE" id="PS50835"/>
    </source>
</evidence>
<dbReference type="InterPro" id="IPR013106">
    <property type="entry name" value="Ig_V-set"/>
</dbReference>
<feature type="domain" description="Ig-like" evidence="1">
    <location>
        <begin position="1"/>
        <end position="95"/>
    </location>
</feature>
<dbReference type="FunFam" id="2.60.40.10:FF:001230">
    <property type="entry name" value="Immunoglobulin kappa variable 8-16"/>
    <property type="match status" value="1"/>
</dbReference>
<dbReference type="OMA" id="ECKASGY"/>
<dbReference type="SMART" id="SM00406">
    <property type="entry name" value="IGv"/>
    <property type="match status" value="1"/>
</dbReference>
<reference evidence="2" key="2">
    <citation type="submission" date="2025-09" db="UniProtKB">
        <authorList>
            <consortium name="Ensembl"/>
        </authorList>
    </citation>
    <scope>IDENTIFICATION</scope>
</reference>
<dbReference type="Pfam" id="PF07686">
    <property type="entry name" value="V-set"/>
    <property type="match status" value="1"/>
</dbReference>
<dbReference type="SMART" id="SM00409">
    <property type="entry name" value="IG"/>
    <property type="match status" value="1"/>
</dbReference>
<dbReference type="SUPFAM" id="SSF48726">
    <property type="entry name" value="Immunoglobulin"/>
    <property type="match status" value="1"/>
</dbReference>
<dbReference type="SMART" id="SM00408">
    <property type="entry name" value="IGc2"/>
    <property type="match status" value="1"/>
</dbReference>
<accession>A0A3Q2E382</accession>
<organism evidence="2 3">
    <name type="scientific">Cyprinodon variegatus</name>
    <name type="common">Sheepshead minnow</name>
    <dbReference type="NCBI Taxonomy" id="28743"/>
    <lineage>
        <taxon>Eukaryota</taxon>
        <taxon>Metazoa</taxon>
        <taxon>Chordata</taxon>
        <taxon>Craniata</taxon>
        <taxon>Vertebrata</taxon>
        <taxon>Euteleostomi</taxon>
        <taxon>Actinopterygii</taxon>
        <taxon>Neopterygii</taxon>
        <taxon>Teleostei</taxon>
        <taxon>Neoteleostei</taxon>
        <taxon>Acanthomorphata</taxon>
        <taxon>Ovalentaria</taxon>
        <taxon>Atherinomorphae</taxon>
        <taxon>Cyprinodontiformes</taxon>
        <taxon>Cyprinodontidae</taxon>
        <taxon>Cyprinodon</taxon>
    </lineage>
</organism>
<dbReference type="Gene3D" id="2.60.40.10">
    <property type="entry name" value="Immunoglobulins"/>
    <property type="match status" value="1"/>
</dbReference>
<dbReference type="PROSITE" id="PS50835">
    <property type="entry name" value="IG_LIKE"/>
    <property type="match status" value="1"/>
</dbReference>
<keyword evidence="3" id="KW-1185">Reference proteome</keyword>
<dbReference type="GeneTree" id="ENSGT00940000153770"/>
<dbReference type="InterPro" id="IPR036179">
    <property type="entry name" value="Ig-like_dom_sf"/>
</dbReference>
<dbReference type="InterPro" id="IPR050150">
    <property type="entry name" value="IgV_Light_Chain"/>
</dbReference>
<name>A0A3Q2E382_CYPVA</name>
<evidence type="ECO:0000313" key="2">
    <source>
        <dbReference type="Ensembl" id="ENSCVAP00000026612.1"/>
    </source>
</evidence>
<reference evidence="2" key="1">
    <citation type="submission" date="2025-08" db="UniProtKB">
        <authorList>
            <consortium name="Ensembl"/>
        </authorList>
    </citation>
    <scope>IDENTIFICATION</scope>
</reference>
<dbReference type="Proteomes" id="UP000265020">
    <property type="component" value="Unassembled WGS sequence"/>
</dbReference>
<dbReference type="PANTHER" id="PTHR23267">
    <property type="entry name" value="IMMUNOGLOBULIN LIGHT CHAIN"/>
    <property type="match status" value="1"/>
</dbReference>
<dbReference type="Ensembl" id="ENSCVAT00000016854.1">
    <property type="protein sequence ID" value="ENSCVAP00000026612.1"/>
    <property type="gene ID" value="ENSCVAG00000012308.1"/>
</dbReference>
<evidence type="ECO:0000313" key="3">
    <source>
        <dbReference type="Proteomes" id="UP000265020"/>
    </source>
</evidence>
<protein>
    <recommendedName>
        <fullName evidence="1">Ig-like domain-containing protein</fullName>
    </recommendedName>
</protein>
<dbReference type="AlphaFoldDB" id="A0A3Q2E382"/>
<dbReference type="InterPro" id="IPR007110">
    <property type="entry name" value="Ig-like_dom"/>
</dbReference>
<sequence length="95" mass="10443">MTQTPESVSVVQGQTATITCKASENVGNEVNWYLQKPGEAIKLLIYEVSNRQPGVSDRFSGSRSGNVYTLTISRVQAEDDGVYHCNQDNSTPFTQ</sequence>
<dbReference type="InterPro" id="IPR013783">
    <property type="entry name" value="Ig-like_fold"/>
</dbReference>